<dbReference type="InterPro" id="IPR050483">
    <property type="entry name" value="CoA-transferase_III_domain"/>
</dbReference>
<proteinExistence type="predicted"/>
<keyword evidence="4" id="KW-1185">Reference proteome</keyword>
<dbReference type="Gene3D" id="3.40.50.10540">
    <property type="entry name" value="Crotonobetainyl-coa:carnitine coa-transferase, domain 1"/>
    <property type="match status" value="1"/>
</dbReference>
<dbReference type="PANTHER" id="PTHR48207:SF4">
    <property type="entry name" value="BLL6097 PROTEIN"/>
    <property type="match status" value="1"/>
</dbReference>
<feature type="compositionally biased region" description="Low complexity" evidence="2">
    <location>
        <begin position="61"/>
        <end position="80"/>
    </location>
</feature>
<dbReference type="Gene3D" id="3.30.1540.10">
    <property type="entry name" value="formyl-coa transferase, domain 3"/>
    <property type="match status" value="1"/>
</dbReference>
<reference evidence="4" key="1">
    <citation type="journal article" date="2021" name="Int. J. Syst. Evol. Microbiol.">
        <title>Actinocatenispora comari sp. nov., an endophytic actinomycete isolated from aerial parts of Comarum salesowianum.</title>
        <authorList>
            <person name="Oyunbileg N."/>
            <person name="Iizaka Y."/>
            <person name="Hamada M."/>
            <person name="Davaapurev B.O."/>
            <person name="Fukumoto A."/>
            <person name="Tsetseg B."/>
            <person name="Kato F."/>
            <person name="Tamura T."/>
            <person name="Batkhuu J."/>
            <person name="Anzai Y."/>
        </authorList>
    </citation>
    <scope>NUCLEOTIDE SEQUENCE [LARGE SCALE GENOMIC DNA]</scope>
    <source>
        <strain evidence="4">NUM-2625</strain>
    </source>
</reference>
<evidence type="ECO:0000256" key="2">
    <source>
        <dbReference type="SAM" id="MobiDB-lite"/>
    </source>
</evidence>
<dbReference type="SUPFAM" id="SSF89796">
    <property type="entry name" value="CoA-transferase family III (CaiB/BaiF)"/>
    <property type="match status" value="1"/>
</dbReference>
<feature type="region of interest" description="Disordered" evidence="2">
    <location>
        <begin position="54"/>
        <end position="80"/>
    </location>
</feature>
<name>A0A8J4AJH7_9ACTN</name>
<dbReference type="InterPro" id="IPR044855">
    <property type="entry name" value="CoA-Trfase_III_dom3_sf"/>
</dbReference>
<sequence length="420" mass="43613">MPGALDGIRILDFTQMMLGPYATQLLADLGADVIKVERREGEWERRLEMMGELVGTGGAAGDPPATGAAGDGAATGSAGSATGAPDSAAFLAMNRNKRSVAVDLKSPAGRDALLRLAATCDVVVENFRPGVLARLGLGYEELRAVKPDIIYCSGSGWGQDTVFAKEGRPGQDLLIQAMSGLAAAGGRAGDPPTPAGTSIVDASTALTLSNGILAALVARERHGIGQRVEVDLYSTAIALQCQEISAMVNQHRPWERSAAGVGQAWLSAPFGVYAAADGHVAIAMAPVPKVAELLGVDGLADADAWADRDAIKTALEAATARRPADELVASLLAAGIWCARVRTTAEAVDELREQGHDLVVTVDHPSHGRLELIGCPVRLSDTPWQLRLPPPIAGQHTDEVLAEVLTGDELAALREQGAVG</sequence>
<comment type="caution">
    <text evidence="3">The sequence shown here is derived from an EMBL/GenBank/DDBJ whole genome shotgun (WGS) entry which is preliminary data.</text>
</comment>
<dbReference type="PANTHER" id="PTHR48207">
    <property type="entry name" value="SUCCINATE--HYDROXYMETHYLGLUTARATE COA-TRANSFERASE"/>
    <property type="match status" value="1"/>
</dbReference>
<keyword evidence="1 3" id="KW-0808">Transferase</keyword>
<evidence type="ECO:0000313" key="4">
    <source>
        <dbReference type="Proteomes" id="UP000614996"/>
    </source>
</evidence>
<dbReference type="RefSeq" id="WP_207127556.1">
    <property type="nucleotide sequence ID" value="NZ_BOPO01000110.1"/>
</dbReference>
<dbReference type="InterPro" id="IPR023606">
    <property type="entry name" value="CoA-Trfase_III_dom_1_sf"/>
</dbReference>
<dbReference type="EMBL" id="BOPO01000110">
    <property type="protein sequence ID" value="GIL29898.1"/>
    <property type="molecule type" value="Genomic_DNA"/>
</dbReference>
<dbReference type="GO" id="GO:0008410">
    <property type="term" value="F:CoA-transferase activity"/>
    <property type="evidence" value="ECO:0007669"/>
    <property type="project" value="TreeGrafter"/>
</dbReference>
<dbReference type="Proteomes" id="UP000614996">
    <property type="component" value="Unassembled WGS sequence"/>
</dbReference>
<organism evidence="3 4">
    <name type="scientific">Actinocatenispora comari</name>
    <dbReference type="NCBI Taxonomy" id="2807577"/>
    <lineage>
        <taxon>Bacteria</taxon>
        <taxon>Bacillati</taxon>
        <taxon>Actinomycetota</taxon>
        <taxon>Actinomycetes</taxon>
        <taxon>Micromonosporales</taxon>
        <taxon>Micromonosporaceae</taxon>
        <taxon>Actinocatenispora</taxon>
    </lineage>
</organism>
<evidence type="ECO:0000256" key="1">
    <source>
        <dbReference type="ARBA" id="ARBA00022679"/>
    </source>
</evidence>
<dbReference type="Pfam" id="PF02515">
    <property type="entry name" value="CoA_transf_3"/>
    <property type="match status" value="1"/>
</dbReference>
<gene>
    <name evidence="3" type="ORF">NUM_51520</name>
</gene>
<dbReference type="InterPro" id="IPR003673">
    <property type="entry name" value="CoA-Trfase_fam_III"/>
</dbReference>
<evidence type="ECO:0000313" key="3">
    <source>
        <dbReference type="EMBL" id="GIL29898.1"/>
    </source>
</evidence>
<dbReference type="AlphaFoldDB" id="A0A8J4AJH7"/>
<protein>
    <submittedName>
        <fullName evidence="3">CoA transferase</fullName>
    </submittedName>
</protein>
<accession>A0A8J4AJH7</accession>